<dbReference type="Pfam" id="PF16655">
    <property type="entry name" value="PhoD_N"/>
    <property type="match status" value="1"/>
</dbReference>
<dbReference type="Pfam" id="PF09423">
    <property type="entry name" value="PhoD"/>
    <property type="match status" value="1"/>
</dbReference>
<dbReference type="Gene3D" id="2.60.40.380">
    <property type="entry name" value="Purple acid phosphatase-like, N-terminal"/>
    <property type="match status" value="1"/>
</dbReference>
<sequence length="710" mass="78633">MSRRSVYRYFKISVILYLALGMGYAADLTHGPVVGGVTSQSATFVLRVDAAADVSVELAMNKDFSGSVFTNTVSADSASDYFVKVTVSGLAADTRYYYRPVIDGMAWDDGLERSFSTFPPEGEEASFTFLFGSGQQAGGDPHSNFGTIFPVMAEEDALFFLHQGDWTYPDTTDAEAGNPGNYFPLDYRNVQSSYRSRYTYDYPMETLWRKMAVDYTYDDHDLVDNNCDYTYPGIENSIRGYREMFPHYPLPSPEEGVWHKFTCGNVDVFMVDNRAQRSPNMEAFVTLPPNPYFSEETWMFRPPMGHRLLSGKPGFPPFNQLNWLLQGLENSQADWKFISTGTPFNPGFRAAIELALLLQNDPRYNPIITPEGPVTMREVAAEFSDKWAGFPETIFLLLSHIIKHNIENVIFISGDTHTAGIDDGANSIIPELMAGGLDRTNGRIVAMLEQFGIYIYNKGGHTSDQSDFGNAYGRITVFGADSVLLEAVSENGNVLGHHVVKSGFIPSSVGATVVPLALDFDRVPVGETAQQAIIITNTSIDPVFVERITSSDPVHFQVFPRRTMIMPGKVKHFAVFYTPTVEGEKNSAELTVYTNDPDGPAVVSVSGKGLAGNSKGKDNNIAPREIVLKQNYPNPFNPTTTIEFSIPKAQNVSLKVYNLLGQQVATLAEGEMEAGLHRVTWNASGMASGLYYYRLRVGSVIKTRKLFVMK</sequence>
<proteinExistence type="predicted"/>
<dbReference type="Proteomes" id="UP000885779">
    <property type="component" value="Unassembled WGS sequence"/>
</dbReference>
<dbReference type="EMBL" id="DRQG01000159">
    <property type="protein sequence ID" value="HGY57421.1"/>
    <property type="molecule type" value="Genomic_DNA"/>
</dbReference>
<evidence type="ECO:0000256" key="1">
    <source>
        <dbReference type="ARBA" id="ARBA00004496"/>
    </source>
</evidence>
<dbReference type="InterPro" id="IPR052900">
    <property type="entry name" value="Phospholipid_Metab_Enz"/>
</dbReference>
<evidence type="ECO:0000256" key="2">
    <source>
        <dbReference type="ARBA" id="ARBA00022490"/>
    </source>
</evidence>
<dbReference type="AlphaFoldDB" id="A0A7V4WXD0"/>
<dbReference type="InterPro" id="IPR031549">
    <property type="entry name" value="ASH"/>
</dbReference>
<dbReference type="Gene3D" id="2.60.40.10">
    <property type="entry name" value="Immunoglobulins"/>
    <property type="match status" value="1"/>
</dbReference>
<feature type="domain" description="Phospholipase D N-terminal" evidence="5">
    <location>
        <begin position="34"/>
        <end position="101"/>
    </location>
</feature>
<evidence type="ECO:0000259" key="6">
    <source>
        <dbReference type="Pfam" id="PF18962"/>
    </source>
</evidence>
<dbReference type="InterPro" id="IPR026444">
    <property type="entry name" value="Secre_tail"/>
</dbReference>
<feature type="domain" description="Secretion system C-terminal sorting" evidence="6">
    <location>
        <begin position="632"/>
        <end position="708"/>
    </location>
</feature>
<dbReference type="Gene3D" id="3.60.21.70">
    <property type="entry name" value="PhoD-like phosphatase"/>
    <property type="match status" value="1"/>
</dbReference>
<dbReference type="Pfam" id="PF18962">
    <property type="entry name" value="Por_Secre_tail"/>
    <property type="match status" value="1"/>
</dbReference>
<evidence type="ECO:0000259" key="5">
    <source>
        <dbReference type="Pfam" id="PF16655"/>
    </source>
</evidence>
<gene>
    <name evidence="7" type="ORF">ENK44_17065</name>
</gene>
<organism evidence="7">
    <name type="scientific">Caldithrix abyssi</name>
    <dbReference type="NCBI Taxonomy" id="187145"/>
    <lineage>
        <taxon>Bacteria</taxon>
        <taxon>Pseudomonadati</taxon>
        <taxon>Calditrichota</taxon>
        <taxon>Calditrichia</taxon>
        <taxon>Calditrichales</taxon>
        <taxon>Calditrichaceae</taxon>
        <taxon>Caldithrix</taxon>
    </lineage>
</organism>
<comment type="caution">
    <text evidence="7">The sequence shown here is derived from an EMBL/GenBank/DDBJ whole genome shotgun (WGS) entry which is preliminary data.</text>
</comment>
<name>A0A7V4WXD0_CALAY</name>
<dbReference type="InterPro" id="IPR032093">
    <property type="entry name" value="PhoD_N"/>
</dbReference>
<dbReference type="GO" id="GO:0005737">
    <property type="term" value="C:cytoplasm"/>
    <property type="evidence" value="ECO:0007669"/>
    <property type="project" value="UniProtKB-SubCell"/>
</dbReference>
<dbReference type="Gene3D" id="2.60.40.4070">
    <property type="match status" value="1"/>
</dbReference>
<dbReference type="InterPro" id="IPR018946">
    <property type="entry name" value="PhoD-like_MPP"/>
</dbReference>
<reference evidence="7" key="1">
    <citation type="journal article" date="2020" name="mSystems">
        <title>Genome- and Community-Level Interaction Insights into Carbon Utilization and Element Cycling Functions of Hydrothermarchaeota in Hydrothermal Sediment.</title>
        <authorList>
            <person name="Zhou Z."/>
            <person name="Liu Y."/>
            <person name="Xu W."/>
            <person name="Pan J."/>
            <person name="Luo Z.H."/>
            <person name="Li M."/>
        </authorList>
    </citation>
    <scope>NUCLEOTIDE SEQUENCE [LARGE SCALE GENOMIC DNA]</scope>
    <source>
        <strain evidence="7">HyVt-577</strain>
    </source>
</reference>
<dbReference type="Pfam" id="PF15780">
    <property type="entry name" value="ASH"/>
    <property type="match status" value="1"/>
</dbReference>
<protein>
    <submittedName>
        <fullName evidence="7">T9SS type A sorting domain-containing protein</fullName>
    </submittedName>
</protein>
<dbReference type="InterPro" id="IPR038607">
    <property type="entry name" value="PhoD-like_sf"/>
</dbReference>
<keyword evidence="2" id="KW-0963">Cytoplasm</keyword>
<dbReference type="NCBIfam" id="TIGR04183">
    <property type="entry name" value="Por_Secre_tail"/>
    <property type="match status" value="1"/>
</dbReference>
<dbReference type="SUPFAM" id="SSF56300">
    <property type="entry name" value="Metallo-dependent phosphatases"/>
    <property type="match status" value="1"/>
</dbReference>
<dbReference type="InterPro" id="IPR013783">
    <property type="entry name" value="Ig-like_fold"/>
</dbReference>
<dbReference type="InterPro" id="IPR029052">
    <property type="entry name" value="Metallo-depent_PP-like"/>
</dbReference>
<evidence type="ECO:0000259" key="3">
    <source>
        <dbReference type="Pfam" id="PF09423"/>
    </source>
</evidence>
<evidence type="ECO:0000259" key="4">
    <source>
        <dbReference type="Pfam" id="PF15780"/>
    </source>
</evidence>
<feature type="domain" description="Abnormal spindle-like microcephaly-associated protein ASH" evidence="4">
    <location>
        <begin position="517"/>
        <end position="596"/>
    </location>
</feature>
<feature type="domain" description="PhoD-like phosphatase metallophosphatase" evidence="3">
    <location>
        <begin position="133"/>
        <end position="421"/>
    </location>
</feature>
<dbReference type="PANTHER" id="PTHR43606">
    <property type="entry name" value="PHOSPHATASE, PUTATIVE (AFU_ORTHOLOGUE AFUA_6G08710)-RELATED"/>
    <property type="match status" value="1"/>
</dbReference>
<dbReference type="PANTHER" id="PTHR43606:SF2">
    <property type="entry name" value="ALKALINE PHOSPHATASE FAMILY PROTEIN (AFU_ORTHOLOGUE AFUA_5G03860)"/>
    <property type="match status" value="1"/>
</dbReference>
<accession>A0A7V4WXD0</accession>
<comment type="subcellular location">
    <subcellularLocation>
        <location evidence="1">Cytoplasm</location>
    </subcellularLocation>
</comment>
<evidence type="ECO:0000313" key="7">
    <source>
        <dbReference type="EMBL" id="HGY57421.1"/>
    </source>
</evidence>